<protein>
    <recommendedName>
        <fullName evidence="4">Capsule assembly Wzi family protein</fullName>
    </recommendedName>
</protein>
<accession>A0A4E0QMM0</accession>
<proteinExistence type="predicted"/>
<dbReference type="Proteomes" id="UP000030428">
    <property type="component" value="Unassembled WGS sequence"/>
</dbReference>
<evidence type="ECO:0000313" key="3">
    <source>
        <dbReference type="Proteomes" id="UP000030428"/>
    </source>
</evidence>
<reference evidence="2 3" key="1">
    <citation type="journal article" date="2016" name="Front. Microbiol.">
        <title>Single-Cell (Meta-)Genomics of a Dimorphic Candidatus Thiomargarita nelsonii Reveals Genomic Plasticity.</title>
        <authorList>
            <person name="Flood B.E."/>
            <person name="Fliss P."/>
            <person name="Jones D.S."/>
            <person name="Dick G.J."/>
            <person name="Jain S."/>
            <person name="Kaster A.K."/>
            <person name="Winkel M."/>
            <person name="Mussmann M."/>
            <person name="Bailey J."/>
        </authorList>
    </citation>
    <scope>NUCLEOTIDE SEQUENCE [LARGE SCALE GENOMIC DNA]</scope>
    <source>
        <strain evidence="2">Hydrate Ridge</strain>
    </source>
</reference>
<keyword evidence="1" id="KW-0732">Signal</keyword>
<dbReference type="AlphaFoldDB" id="A0A4E0QMM0"/>
<keyword evidence="3" id="KW-1185">Reference proteome</keyword>
<evidence type="ECO:0000256" key="1">
    <source>
        <dbReference type="SAM" id="SignalP"/>
    </source>
</evidence>
<evidence type="ECO:0000313" key="2">
    <source>
        <dbReference type="EMBL" id="TGO02639.1"/>
    </source>
</evidence>
<name>A0A4E0QMM0_9GAMM</name>
<dbReference type="EMBL" id="JSZA02000097">
    <property type="protein sequence ID" value="TGO02639.1"/>
    <property type="molecule type" value="Genomic_DNA"/>
</dbReference>
<gene>
    <name evidence="2" type="ORF">PN36_21490</name>
</gene>
<organism evidence="2 3">
    <name type="scientific">Candidatus Thiomargarita nelsonii</name>
    <dbReference type="NCBI Taxonomy" id="1003181"/>
    <lineage>
        <taxon>Bacteria</taxon>
        <taxon>Pseudomonadati</taxon>
        <taxon>Pseudomonadota</taxon>
        <taxon>Gammaproteobacteria</taxon>
        <taxon>Thiotrichales</taxon>
        <taxon>Thiotrichaceae</taxon>
        <taxon>Thiomargarita</taxon>
    </lineage>
</organism>
<feature type="chain" id="PRO_5020021756" description="Capsule assembly Wzi family protein" evidence="1">
    <location>
        <begin position="22"/>
        <end position="656"/>
    </location>
</feature>
<feature type="signal peptide" evidence="1">
    <location>
        <begin position="1"/>
        <end position="21"/>
    </location>
</feature>
<sequence>MKFRLLILIFLVSLKHTGTFADESAFLIPPHLIDKKKLSSGASGLVLNDTPINHTTDWLFSANALFGSDRNSTYIPNALYTLNSEVEQSVSRDNIFSSEQRGRYLQLRGVIVDYDVTFKSFAPQTMLGMTMQMTFTGSCAVVGKTDTDKQCTYLPALSIDRDKIDPYYFVPTSIKQLGMLGDDISPETLAILQQPGFQNEGANGEYVGLDLYFPNAGMHAGNSQSKETRVERRENTEIAPVLSYSDVRQVLKTNANKAVYGRTIRGVGVVWKDNQAGHGALWSALSYFLPDMELELAGTTNPSTTRVNVNLLRAANNSRMPLNSWTLYQVGMGRAAHPQPEKPIPGVWFNNIWLGLSPVVKRRLVTTAYYVATGPETLIAATGGEGGSGEGMSFVASYSNGVVVNSEVLDDFYIQNYMTFSNRDVDAITIQKLNEEVTYYPHLSLTGNFTGNNFLWRYYSGVIAAPKVKGYLGTDFRHAWGKWYYLLSGIAYYHPDQDYFSQVQATVSRPVSLTKLLNTKLFTRWRYAFEQTPESILDEPLDNYALLGINLATKSASVDVYRYFKWLPEALNGNAWGLDARYSIKKYATVRTFLHPAENQKSYGLSFEYQTGKSANSLTLIGSWQHNEFEYGFDPFDHLMSSDQDVFSLGFRIGSP</sequence>
<comment type="caution">
    <text evidence="2">The sequence shown here is derived from an EMBL/GenBank/DDBJ whole genome shotgun (WGS) entry which is preliminary data.</text>
</comment>
<evidence type="ECO:0008006" key="4">
    <source>
        <dbReference type="Google" id="ProtNLM"/>
    </source>
</evidence>